<dbReference type="AlphaFoldDB" id="A0A5S3QG61"/>
<evidence type="ECO:0000313" key="3">
    <source>
        <dbReference type="EMBL" id="TMN20885.1"/>
    </source>
</evidence>
<dbReference type="Pfam" id="PF00975">
    <property type="entry name" value="Thioesterase"/>
    <property type="match status" value="1"/>
</dbReference>
<dbReference type="PANTHER" id="PTHR11487:SF0">
    <property type="entry name" value="S-ACYL FATTY ACID SYNTHASE THIOESTERASE, MEDIUM CHAIN"/>
    <property type="match status" value="1"/>
</dbReference>
<comment type="caution">
    <text evidence="3">The sequence shown here is derived from an EMBL/GenBank/DDBJ whole genome shotgun (WGS) entry which is preliminary data.</text>
</comment>
<dbReference type="InterPro" id="IPR001031">
    <property type="entry name" value="Thioesterase"/>
</dbReference>
<feature type="domain" description="Thioesterase" evidence="2">
    <location>
        <begin position="17"/>
        <end position="222"/>
    </location>
</feature>
<accession>A0A5S3QG61</accession>
<protein>
    <submittedName>
        <fullName evidence="3">Thioesterase</fullName>
    </submittedName>
</protein>
<dbReference type="EMBL" id="VCIA01000001">
    <property type="protein sequence ID" value="TMN20885.1"/>
    <property type="molecule type" value="Genomic_DNA"/>
</dbReference>
<dbReference type="InterPro" id="IPR029058">
    <property type="entry name" value="AB_hydrolase_fold"/>
</dbReference>
<dbReference type="Proteomes" id="UP000306980">
    <property type="component" value="Unassembled WGS sequence"/>
</dbReference>
<evidence type="ECO:0000256" key="1">
    <source>
        <dbReference type="ARBA" id="ARBA00007169"/>
    </source>
</evidence>
<sequence length="238" mass="27394">MFPLRRRGRQGIYTVEKKIKDFVELYPIELAGRGSRANEPLYQTFEEAVDDLYGIITENLDNYTPYAFFGHSMGGMMAYELSHRMQCMGMKSPVHIYFSGVNAPLTATKKNDKKINSKWTDEKLFKLGGIPKELLQRRELLNLFLPVLRSDLLMSENFDYSKYNAKLDTDISIFHGDQDELVTNNLEKWRSITSKTCTIHTFSGGHFFIKQHVNTIVEIINQMLEPKASIDSSYGPMV</sequence>
<dbReference type="SUPFAM" id="SSF53474">
    <property type="entry name" value="alpha/beta-Hydrolases"/>
    <property type="match status" value="1"/>
</dbReference>
<evidence type="ECO:0000259" key="2">
    <source>
        <dbReference type="Pfam" id="PF00975"/>
    </source>
</evidence>
<evidence type="ECO:0000313" key="4">
    <source>
        <dbReference type="Proteomes" id="UP000306980"/>
    </source>
</evidence>
<dbReference type="InterPro" id="IPR012223">
    <property type="entry name" value="TEII"/>
</dbReference>
<dbReference type="Gene3D" id="3.40.50.1820">
    <property type="entry name" value="alpha/beta hydrolase"/>
    <property type="match status" value="1"/>
</dbReference>
<name>A0A5S3QG61_9BACI</name>
<comment type="similarity">
    <text evidence="1">Belongs to the thioesterase family.</text>
</comment>
<gene>
    <name evidence="3" type="ORF">FFL34_01230</name>
</gene>
<proteinExistence type="inferred from homology"/>
<organism evidence="3 4">
    <name type="scientific">Lentibacillus cibarius</name>
    <dbReference type="NCBI Taxonomy" id="2583219"/>
    <lineage>
        <taxon>Bacteria</taxon>
        <taxon>Bacillati</taxon>
        <taxon>Bacillota</taxon>
        <taxon>Bacilli</taxon>
        <taxon>Bacillales</taxon>
        <taxon>Bacillaceae</taxon>
        <taxon>Lentibacillus</taxon>
    </lineage>
</organism>
<dbReference type="PANTHER" id="PTHR11487">
    <property type="entry name" value="THIOESTERASE"/>
    <property type="match status" value="1"/>
</dbReference>
<dbReference type="OrthoDB" id="2213423at2"/>
<dbReference type="GO" id="GO:0008610">
    <property type="term" value="P:lipid biosynthetic process"/>
    <property type="evidence" value="ECO:0007669"/>
    <property type="project" value="TreeGrafter"/>
</dbReference>
<reference evidence="3 4" key="1">
    <citation type="submission" date="2019-05" db="EMBL/GenBank/DDBJ databases">
        <title>Genomic analysis of Lentibacillus sp. NKC220-2.</title>
        <authorList>
            <person name="Oh Y.J."/>
        </authorList>
    </citation>
    <scope>NUCLEOTIDE SEQUENCE [LARGE SCALE GENOMIC DNA]</scope>
    <source>
        <strain evidence="3 4">NKC220-2</strain>
    </source>
</reference>